<evidence type="ECO:0000313" key="3">
    <source>
        <dbReference type="Proteomes" id="UP001168821"/>
    </source>
</evidence>
<evidence type="ECO:0000256" key="1">
    <source>
        <dbReference type="SAM" id="MobiDB-lite"/>
    </source>
</evidence>
<name>A0AA38MLY0_9CUCU</name>
<sequence length="128" mass="14384">MSRCESVNKKTPQRGRQKGKWRRRRRRQRRTVTAGASVAQRPTATASGNHGNIVRRHHLTSTWHIRTLVINAACDARRQLAFTTDEMGLWRWRGRCASVSGCCGFNGGGSPEQVGNVYASAFPERKCC</sequence>
<feature type="compositionally biased region" description="Basic residues" evidence="1">
    <location>
        <begin position="11"/>
        <end position="30"/>
    </location>
</feature>
<comment type="caution">
    <text evidence="2">The sequence shown here is derived from an EMBL/GenBank/DDBJ whole genome shotgun (WGS) entry which is preliminary data.</text>
</comment>
<dbReference type="Proteomes" id="UP001168821">
    <property type="component" value="Unassembled WGS sequence"/>
</dbReference>
<feature type="region of interest" description="Disordered" evidence="1">
    <location>
        <begin position="1"/>
        <end position="52"/>
    </location>
</feature>
<dbReference type="AlphaFoldDB" id="A0AA38MLY0"/>
<dbReference type="EMBL" id="JALNTZ010000002">
    <property type="protein sequence ID" value="KAJ3662825.1"/>
    <property type="molecule type" value="Genomic_DNA"/>
</dbReference>
<organism evidence="2 3">
    <name type="scientific">Zophobas morio</name>
    <dbReference type="NCBI Taxonomy" id="2755281"/>
    <lineage>
        <taxon>Eukaryota</taxon>
        <taxon>Metazoa</taxon>
        <taxon>Ecdysozoa</taxon>
        <taxon>Arthropoda</taxon>
        <taxon>Hexapoda</taxon>
        <taxon>Insecta</taxon>
        <taxon>Pterygota</taxon>
        <taxon>Neoptera</taxon>
        <taxon>Endopterygota</taxon>
        <taxon>Coleoptera</taxon>
        <taxon>Polyphaga</taxon>
        <taxon>Cucujiformia</taxon>
        <taxon>Tenebrionidae</taxon>
        <taxon>Zophobas</taxon>
    </lineage>
</organism>
<reference evidence="2" key="1">
    <citation type="journal article" date="2023" name="G3 (Bethesda)">
        <title>Whole genome assemblies of Zophobas morio and Tenebrio molitor.</title>
        <authorList>
            <person name="Kaur S."/>
            <person name="Stinson S.A."/>
            <person name="diCenzo G.C."/>
        </authorList>
    </citation>
    <scope>NUCLEOTIDE SEQUENCE</scope>
    <source>
        <strain evidence="2">QUZm001</strain>
    </source>
</reference>
<keyword evidence="3" id="KW-1185">Reference proteome</keyword>
<evidence type="ECO:0000313" key="2">
    <source>
        <dbReference type="EMBL" id="KAJ3662825.1"/>
    </source>
</evidence>
<gene>
    <name evidence="2" type="ORF">Zmor_007150</name>
</gene>
<proteinExistence type="predicted"/>
<feature type="compositionally biased region" description="Polar residues" evidence="1">
    <location>
        <begin position="40"/>
        <end position="50"/>
    </location>
</feature>
<accession>A0AA38MLY0</accession>
<protein>
    <submittedName>
        <fullName evidence="2">Uncharacterized protein</fullName>
    </submittedName>
</protein>